<feature type="domain" description="Acyl-CoA thioesterase-like C-terminal" evidence="4">
    <location>
        <begin position="210"/>
        <end position="322"/>
    </location>
</feature>
<dbReference type="GO" id="GO:0005782">
    <property type="term" value="C:peroxisomal matrix"/>
    <property type="evidence" value="ECO:0007669"/>
    <property type="project" value="UniProtKB-SubCell"/>
</dbReference>
<keyword evidence="2" id="KW-0378">Hydrolase</keyword>
<evidence type="ECO:0000256" key="1">
    <source>
        <dbReference type="ARBA" id="ARBA00006538"/>
    </source>
</evidence>
<keyword evidence="6" id="KW-1185">Reference proteome</keyword>
<dbReference type="Gene3D" id="2.40.160.210">
    <property type="entry name" value="Acyl-CoA thioesterase, double hotdog domain"/>
    <property type="match status" value="1"/>
</dbReference>
<dbReference type="InterPro" id="IPR003703">
    <property type="entry name" value="Acyl_CoA_thio"/>
</dbReference>
<proteinExistence type="inferred from homology"/>
<dbReference type="InterPro" id="IPR049450">
    <property type="entry name" value="ACOT8-like_C"/>
</dbReference>
<protein>
    <submittedName>
        <fullName evidence="5">Thioesterase-like superfamily-domain-containing protein</fullName>
    </submittedName>
</protein>
<dbReference type="InterPro" id="IPR042171">
    <property type="entry name" value="Acyl-CoA_hotdog"/>
</dbReference>
<dbReference type="PANTHER" id="PTHR11066">
    <property type="entry name" value="ACYL-COA THIOESTERASE"/>
    <property type="match status" value="1"/>
</dbReference>
<dbReference type="GO" id="GO:0009062">
    <property type="term" value="P:fatty acid catabolic process"/>
    <property type="evidence" value="ECO:0007669"/>
    <property type="project" value="TreeGrafter"/>
</dbReference>
<evidence type="ECO:0000313" key="6">
    <source>
        <dbReference type="Proteomes" id="UP000813461"/>
    </source>
</evidence>
<dbReference type="GO" id="GO:0047617">
    <property type="term" value="F:fatty acyl-CoA hydrolase activity"/>
    <property type="evidence" value="ECO:0007669"/>
    <property type="project" value="InterPro"/>
</dbReference>
<evidence type="ECO:0000259" key="3">
    <source>
        <dbReference type="Pfam" id="PF13622"/>
    </source>
</evidence>
<name>A0A8K0VRZ6_9PLEO</name>
<reference evidence="5" key="1">
    <citation type="journal article" date="2021" name="Nat. Commun.">
        <title>Genetic determinants of endophytism in the Arabidopsis root mycobiome.</title>
        <authorList>
            <person name="Mesny F."/>
            <person name="Miyauchi S."/>
            <person name="Thiergart T."/>
            <person name="Pickel B."/>
            <person name="Atanasova L."/>
            <person name="Karlsson M."/>
            <person name="Huettel B."/>
            <person name="Barry K.W."/>
            <person name="Haridas S."/>
            <person name="Chen C."/>
            <person name="Bauer D."/>
            <person name="Andreopoulos W."/>
            <person name="Pangilinan J."/>
            <person name="LaButti K."/>
            <person name="Riley R."/>
            <person name="Lipzen A."/>
            <person name="Clum A."/>
            <person name="Drula E."/>
            <person name="Henrissat B."/>
            <person name="Kohler A."/>
            <person name="Grigoriev I.V."/>
            <person name="Martin F.M."/>
            <person name="Hacquard S."/>
        </authorList>
    </citation>
    <scope>NUCLEOTIDE SEQUENCE</scope>
    <source>
        <strain evidence="5">MPI-SDFR-AT-0120</strain>
    </source>
</reference>
<dbReference type="SUPFAM" id="SSF54637">
    <property type="entry name" value="Thioesterase/thiol ester dehydrase-isomerase"/>
    <property type="match status" value="2"/>
</dbReference>
<dbReference type="PANTHER" id="PTHR11066:SF35">
    <property type="entry name" value="ACYL-COA THIOESTERASE II"/>
    <property type="match status" value="1"/>
</dbReference>
<feature type="domain" description="Acyl-CoA thioesterase-like N-terminal HotDog" evidence="3">
    <location>
        <begin position="42"/>
        <end position="124"/>
    </location>
</feature>
<organism evidence="5 6">
    <name type="scientific">Paraphoma chrysanthemicola</name>
    <dbReference type="NCBI Taxonomy" id="798071"/>
    <lineage>
        <taxon>Eukaryota</taxon>
        <taxon>Fungi</taxon>
        <taxon>Dikarya</taxon>
        <taxon>Ascomycota</taxon>
        <taxon>Pezizomycotina</taxon>
        <taxon>Dothideomycetes</taxon>
        <taxon>Pleosporomycetidae</taxon>
        <taxon>Pleosporales</taxon>
        <taxon>Pleosporineae</taxon>
        <taxon>Phaeosphaeriaceae</taxon>
        <taxon>Paraphoma</taxon>
    </lineage>
</organism>
<dbReference type="Pfam" id="PF20789">
    <property type="entry name" value="4HBT_3C"/>
    <property type="match status" value="1"/>
</dbReference>
<dbReference type="InterPro" id="IPR029069">
    <property type="entry name" value="HotDog_dom_sf"/>
</dbReference>
<dbReference type="EMBL" id="JAGMVJ010000035">
    <property type="protein sequence ID" value="KAH7067207.1"/>
    <property type="molecule type" value="Genomic_DNA"/>
</dbReference>
<dbReference type="InterPro" id="IPR049449">
    <property type="entry name" value="TesB_ACOT8-like_N"/>
</dbReference>
<dbReference type="Pfam" id="PF13622">
    <property type="entry name" value="4HBT_3"/>
    <property type="match status" value="1"/>
</dbReference>
<accession>A0A8K0VRZ6</accession>
<dbReference type="CDD" id="cd03444">
    <property type="entry name" value="Thioesterase_II_repeat1"/>
    <property type="match status" value="1"/>
</dbReference>
<dbReference type="CDD" id="cd03445">
    <property type="entry name" value="Thioesterase_II_repeat2"/>
    <property type="match status" value="1"/>
</dbReference>
<dbReference type="OrthoDB" id="68328at2759"/>
<dbReference type="AlphaFoldDB" id="A0A8K0VRZ6"/>
<dbReference type="GO" id="GO:0006637">
    <property type="term" value="P:acyl-CoA metabolic process"/>
    <property type="evidence" value="ECO:0007669"/>
    <property type="project" value="InterPro"/>
</dbReference>
<dbReference type="Proteomes" id="UP000813461">
    <property type="component" value="Unassembled WGS sequence"/>
</dbReference>
<evidence type="ECO:0000259" key="4">
    <source>
        <dbReference type="Pfam" id="PF20789"/>
    </source>
</evidence>
<sequence>MAESAEGLSFADQLSLRPLGKDAHGKDTFETLHPPTTLGNPANIAYGGYALATICKSAYLTVPAGYHLYSLLGHYLGPAFADGPLYATVRTVRQTRSFATREIEISQKRNGVERVCLIAIADFHVKEPASLIEFSKPPSMKYRHYNDLPKQSEVHLKLLEDGKITRELLDAHEKTFGLLKNLYEQRPCPESVFPQNLFGMAKELPTTQDHLPTTSKTNADWFRSVEPLSTPADNMANLTFIIDAAIAFLPLSFNRMWFDDMAVCSSLDFSLRFFKSGDEVDMGKWHLREMKTAVASEARNYGESWVWDEHGRAVACMSQQSILRPKAGGKGKL</sequence>
<evidence type="ECO:0000313" key="5">
    <source>
        <dbReference type="EMBL" id="KAH7067207.1"/>
    </source>
</evidence>
<comment type="similarity">
    <text evidence="1">Belongs to the C/M/P thioester hydrolase family.</text>
</comment>
<comment type="caution">
    <text evidence="5">The sequence shown here is derived from an EMBL/GenBank/DDBJ whole genome shotgun (WGS) entry which is preliminary data.</text>
</comment>
<gene>
    <name evidence="5" type="ORF">FB567DRAFT_541956</name>
</gene>
<evidence type="ECO:0000256" key="2">
    <source>
        <dbReference type="ARBA" id="ARBA00022801"/>
    </source>
</evidence>